<dbReference type="InterPro" id="IPR036938">
    <property type="entry name" value="PAP2/HPO_sf"/>
</dbReference>
<evidence type="ECO:0000259" key="1">
    <source>
        <dbReference type="SMART" id="SM00014"/>
    </source>
</evidence>
<dbReference type="CDD" id="cd03394">
    <property type="entry name" value="PAP2_like_5"/>
    <property type="match status" value="1"/>
</dbReference>
<dbReference type="SUPFAM" id="SSF48317">
    <property type="entry name" value="Acid phosphatase/Vanadium-dependent haloperoxidase"/>
    <property type="match status" value="1"/>
</dbReference>
<proteinExistence type="predicted"/>
<sequence length="291" mass="32638">MPLLLPSHFFLLPCKTFSYFCLVKNHSAFITNLLLAGLLLFSIQGIASDGKTPKPISRLTFPTTSDFAFHNDSIHHINFRYADKKRGFKPFIAPSLLVAGGTILHFSDWKYDINEWSREHFNYTGHLDDYLRFAPIAAVYSLNALGIQGKNNIGNQTAILGKSMVLTTLITKSLKSILDVERPTGQTQSMPSGHTAIVFAAAQWMHREYGETNPWYSIGAYTCAATVGIMRISKGKHWASDVLVGAGVGMISTELIYFTHQFKWDREHLNNLDIFPFKTGHQKGLALVYTF</sequence>
<evidence type="ECO:0000313" key="3">
    <source>
        <dbReference type="Proteomes" id="UP000181981"/>
    </source>
</evidence>
<evidence type="ECO:0000313" key="2">
    <source>
        <dbReference type="EMBL" id="SEU05238.1"/>
    </source>
</evidence>
<accession>A0A1I0J5U8</accession>
<dbReference type="AlphaFoldDB" id="A0A1I0J5U8"/>
<feature type="domain" description="Phosphatidic acid phosphatase type 2/haloperoxidase" evidence="1">
    <location>
        <begin position="131"/>
        <end position="257"/>
    </location>
</feature>
<reference evidence="2 3" key="1">
    <citation type="submission" date="2016-10" db="EMBL/GenBank/DDBJ databases">
        <authorList>
            <person name="de Groot N.N."/>
        </authorList>
    </citation>
    <scope>NUCLEOTIDE SEQUENCE [LARGE SCALE GENOMIC DNA]</scope>
    <source>
        <strain evidence="2 3">DSM 25947</strain>
    </source>
</reference>
<dbReference type="Pfam" id="PF01569">
    <property type="entry name" value="PAP2"/>
    <property type="match status" value="1"/>
</dbReference>
<name>A0A1I0J5U8_9BACT</name>
<dbReference type="InterPro" id="IPR000326">
    <property type="entry name" value="PAP2/HPO"/>
</dbReference>
<dbReference type="EMBL" id="FOHT01000038">
    <property type="protein sequence ID" value="SEU05238.1"/>
    <property type="molecule type" value="Genomic_DNA"/>
</dbReference>
<dbReference type="Gene3D" id="1.20.144.10">
    <property type="entry name" value="Phosphatidic acid phosphatase type 2/haloperoxidase"/>
    <property type="match status" value="1"/>
</dbReference>
<dbReference type="OrthoDB" id="9773582at2"/>
<organism evidence="2 3">
    <name type="scientific">Draconibacterium orientale</name>
    <dbReference type="NCBI Taxonomy" id="1168034"/>
    <lineage>
        <taxon>Bacteria</taxon>
        <taxon>Pseudomonadati</taxon>
        <taxon>Bacteroidota</taxon>
        <taxon>Bacteroidia</taxon>
        <taxon>Marinilabiliales</taxon>
        <taxon>Prolixibacteraceae</taxon>
        <taxon>Draconibacterium</taxon>
    </lineage>
</organism>
<dbReference type="Proteomes" id="UP000181981">
    <property type="component" value="Unassembled WGS sequence"/>
</dbReference>
<protein>
    <submittedName>
        <fullName evidence="2">PAP2 superfamily protein</fullName>
    </submittedName>
</protein>
<dbReference type="SMART" id="SM00014">
    <property type="entry name" value="acidPPc"/>
    <property type="match status" value="1"/>
</dbReference>
<gene>
    <name evidence="2" type="ORF">SAMN05444285_1387</name>
</gene>